<accession>A0A6L9MTP3</accession>
<protein>
    <submittedName>
        <fullName evidence="3">LysM peptidoglycan-binding domain-containing protein</fullName>
    </submittedName>
</protein>
<dbReference type="CDD" id="cd00118">
    <property type="entry name" value="LysM"/>
    <property type="match status" value="1"/>
</dbReference>
<comment type="caution">
    <text evidence="3">The sequence shown here is derived from an EMBL/GenBank/DDBJ whole genome shotgun (WGS) entry which is preliminary data.</text>
</comment>
<feature type="signal peptide" evidence="1">
    <location>
        <begin position="1"/>
        <end position="24"/>
    </location>
</feature>
<dbReference type="PANTHER" id="PTHR34700">
    <property type="entry name" value="POTASSIUM BINDING PROTEIN KBP"/>
    <property type="match status" value="1"/>
</dbReference>
<gene>
    <name evidence="3" type="ORF">GTW09_07835</name>
</gene>
<keyword evidence="1" id="KW-0732">Signal</keyword>
<dbReference type="InterPro" id="IPR018392">
    <property type="entry name" value="LysM"/>
</dbReference>
<dbReference type="Pfam" id="PF01476">
    <property type="entry name" value="LysM"/>
    <property type="match status" value="1"/>
</dbReference>
<evidence type="ECO:0000256" key="1">
    <source>
        <dbReference type="SAM" id="SignalP"/>
    </source>
</evidence>
<dbReference type="PANTHER" id="PTHR34700:SF8">
    <property type="entry name" value="POTASSIUM BINDING PROTEIN KBP"/>
    <property type="match status" value="1"/>
</dbReference>
<dbReference type="RefSeq" id="WP_163111385.1">
    <property type="nucleotide sequence ID" value="NZ_JAAAWP010000003.1"/>
</dbReference>
<dbReference type="SUPFAM" id="SSF54106">
    <property type="entry name" value="LysM domain"/>
    <property type="match status" value="1"/>
</dbReference>
<dbReference type="PROSITE" id="PS51782">
    <property type="entry name" value="LYSM"/>
    <property type="match status" value="1"/>
</dbReference>
<keyword evidence="4" id="KW-1185">Reference proteome</keyword>
<sequence>MRLKKYGQLIIAATLAFLTLPVLALQLKDSAPQTYTVKRGDTLWDIATIFLNKPWLWPELWRTNTQIDNPHLIYPGDVIIVGMIDGEPVFSIQRDKPLLSLSPQAEKRVKPSPIDTLDWSAIAPYINQHTIIDLDSFDMMPRVLGNKDANVRFAADDLVVSEPNFNTTEQLHVVRKQSIIKNLDGRALGVQVSHVADAQVFTESIDDDSMLLSLTQSTQEANLGDKLFEGNFSHEKSLVLKPATVQRGFVIGDVHDHDLLGKYDVIILDLGNSEVEPGTVMGIYAKGPSIINDDTPKYVTNSQIQSGREWLINAVEQPALKVGEVIIYKTFSAASYGLITRANTGIKRGFIVANP</sequence>
<evidence type="ECO:0000313" key="3">
    <source>
        <dbReference type="EMBL" id="NDW21427.1"/>
    </source>
</evidence>
<reference evidence="3 4" key="1">
    <citation type="submission" date="2020-01" db="EMBL/GenBank/DDBJ databases">
        <title>Genomes of bacteria type strains.</title>
        <authorList>
            <person name="Chen J."/>
            <person name="Zhu S."/>
            <person name="Yang J."/>
        </authorList>
    </citation>
    <scope>NUCLEOTIDE SEQUENCE [LARGE SCALE GENOMIC DNA]</scope>
    <source>
        <strain evidence="3 4">LMG 22958</strain>
    </source>
</reference>
<name>A0A6L9MTP3_9ALTE</name>
<dbReference type="AlphaFoldDB" id="A0A6L9MTP3"/>
<dbReference type="Proteomes" id="UP000478837">
    <property type="component" value="Unassembled WGS sequence"/>
</dbReference>
<evidence type="ECO:0000259" key="2">
    <source>
        <dbReference type="PROSITE" id="PS51782"/>
    </source>
</evidence>
<feature type="domain" description="LysM" evidence="2">
    <location>
        <begin position="33"/>
        <end position="81"/>
    </location>
</feature>
<dbReference type="Gene3D" id="3.10.350.10">
    <property type="entry name" value="LysM domain"/>
    <property type="match status" value="1"/>
</dbReference>
<dbReference type="SMART" id="SM00257">
    <property type="entry name" value="LysM"/>
    <property type="match status" value="1"/>
</dbReference>
<evidence type="ECO:0000313" key="4">
    <source>
        <dbReference type="Proteomes" id="UP000478837"/>
    </source>
</evidence>
<dbReference type="InterPro" id="IPR036779">
    <property type="entry name" value="LysM_dom_sf"/>
</dbReference>
<organism evidence="3 4">
    <name type="scientific">Alteromonas hispanica</name>
    <dbReference type="NCBI Taxonomy" id="315421"/>
    <lineage>
        <taxon>Bacteria</taxon>
        <taxon>Pseudomonadati</taxon>
        <taxon>Pseudomonadota</taxon>
        <taxon>Gammaproteobacteria</taxon>
        <taxon>Alteromonadales</taxon>
        <taxon>Alteromonadaceae</taxon>
        <taxon>Alteromonas/Salinimonas group</taxon>
        <taxon>Alteromonas</taxon>
    </lineage>
</organism>
<dbReference type="EMBL" id="JAAAWP010000003">
    <property type="protein sequence ID" value="NDW21427.1"/>
    <property type="molecule type" value="Genomic_DNA"/>
</dbReference>
<dbReference type="InterPro" id="IPR052196">
    <property type="entry name" value="Bact_Kbp"/>
</dbReference>
<proteinExistence type="predicted"/>
<feature type="chain" id="PRO_5026749003" evidence="1">
    <location>
        <begin position="25"/>
        <end position="355"/>
    </location>
</feature>